<comment type="caution">
    <text evidence="2">The sequence shown here is derived from an EMBL/GenBank/DDBJ whole genome shotgun (WGS) entry which is preliminary data.</text>
</comment>
<keyword evidence="3" id="KW-1185">Reference proteome</keyword>
<feature type="region of interest" description="Disordered" evidence="1">
    <location>
        <begin position="49"/>
        <end position="68"/>
    </location>
</feature>
<gene>
    <name evidence="2" type="ORF">PXEA_LOCUS28473</name>
</gene>
<feature type="compositionally biased region" description="Polar residues" evidence="1">
    <location>
        <begin position="54"/>
        <end position="68"/>
    </location>
</feature>
<accession>A0A3S5B315</accession>
<dbReference type="Proteomes" id="UP000784294">
    <property type="component" value="Unassembled WGS sequence"/>
</dbReference>
<proteinExistence type="predicted"/>
<evidence type="ECO:0000313" key="2">
    <source>
        <dbReference type="EMBL" id="VEL35033.1"/>
    </source>
</evidence>
<reference evidence="2" key="1">
    <citation type="submission" date="2018-11" db="EMBL/GenBank/DDBJ databases">
        <authorList>
            <consortium name="Pathogen Informatics"/>
        </authorList>
    </citation>
    <scope>NUCLEOTIDE SEQUENCE</scope>
</reference>
<dbReference type="AlphaFoldDB" id="A0A3S5B315"/>
<evidence type="ECO:0000256" key="1">
    <source>
        <dbReference type="SAM" id="MobiDB-lite"/>
    </source>
</evidence>
<name>A0A3S5B315_9PLAT</name>
<sequence length="84" mass="9116">MSDSLKAYSHRKSCDATFKGQTSVARGAQTAPYLVLAFGTLCRPIIAPVDDRQTPQTRSRPSMGSSSFDFTLTNASTRCQVITL</sequence>
<organism evidence="2 3">
    <name type="scientific">Protopolystoma xenopodis</name>
    <dbReference type="NCBI Taxonomy" id="117903"/>
    <lineage>
        <taxon>Eukaryota</taxon>
        <taxon>Metazoa</taxon>
        <taxon>Spiralia</taxon>
        <taxon>Lophotrochozoa</taxon>
        <taxon>Platyhelminthes</taxon>
        <taxon>Monogenea</taxon>
        <taxon>Polyopisthocotylea</taxon>
        <taxon>Polystomatidea</taxon>
        <taxon>Polystomatidae</taxon>
        <taxon>Protopolystoma</taxon>
    </lineage>
</organism>
<evidence type="ECO:0000313" key="3">
    <source>
        <dbReference type="Proteomes" id="UP000784294"/>
    </source>
</evidence>
<dbReference type="EMBL" id="CAAALY010248919">
    <property type="protein sequence ID" value="VEL35033.1"/>
    <property type="molecule type" value="Genomic_DNA"/>
</dbReference>
<protein>
    <submittedName>
        <fullName evidence="2">Uncharacterized protein</fullName>
    </submittedName>
</protein>